<keyword evidence="6 7" id="KW-0472">Membrane</keyword>
<dbReference type="eggNOG" id="COG1696">
    <property type="taxonomic scope" value="Bacteria"/>
</dbReference>
<feature type="transmembrane region" description="Helical" evidence="8">
    <location>
        <begin position="79"/>
        <end position="98"/>
    </location>
</feature>
<protein>
    <recommendedName>
        <fullName evidence="11">MBOAT family protein</fullName>
    </recommendedName>
</protein>
<comment type="caution">
    <text evidence="9">The sequence shown here is derived from an EMBL/GenBank/DDBJ whole genome shotgun (WGS) entry which is preliminary data.</text>
</comment>
<evidence type="ECO:0000256" key="2">
    <source>
        <dbReference type="ARBA" id="ARBA00010323"/>
    </source>
</evidence>
<dbReference type="InterPro" id="IPR024194">
    <property type="entry name" value="Ac/AlaTfrase_AlgI/DltB"/>
</dbReference>
<evidence type="ECO:0000256" key="4">
    <source>
        <dbReference type="ARBA" id="ARBA00022692"/>
    </source>
</evidence>
<evidence type="ECO:0000256" key="6">
    <source>
        <dbReference type="ARBA" id="ARBA00023136"/>
    </source>
</evidence>
<evidence type="ECO:0000256" key="8">
    <source>
        <dbReference type="SAM" id="Phobius"/>
    </source>
</evidence>
<keyword evidence="4 8" id="KW-0812">Transmembrane</keyword>
<dbReference type="InterPro" id="IPR028362">
    <property type="entry name" value="AlgI"/>
</dbReference>
<comment type="subcellular location">
    <subcellularLocation>
        <location evidence="1">Cell membrane</location>
        <topology evidence="1">Multi-pass membrane protein</topology>
    </subcellularLocation>
</comment>
<evidence type="ECO:0000256" key="5">
    <source>
        <dbReference type="ARBA" id="ARBA00022989"/>
    </source>
</evidence>
<evidence type="ECO:0000313" key="10">
    <source>
        <dbReference type="Proteomes" id="UP000012589"/>
    </source>
</evidence>
<dbReference type="GO" id="GO:0005886">
    <property type="term" value="C:plasma membrane"/>
    <property type="evidence" value="ECO:0007669"/>
    <property type="project" value="UniProtKB-SubCell"/>
</dbReference>
<keyword evidence="7" id="KW-0808">Transferase</keyword>
<gene>
    <name evidence="9" type="ORF">C823_03871</name>
</gene>
<feature type="transmembrane region" description="Helical" evidence="8">
    <location>
        <begin position="471"/>
        <end position="491"/>
    </location>
</feature>
<evidence type="ECO:0000313" key="9">
    <source>
        <dbReference type="EMBL" id="EMZ22733.1"/>
    </source>
</evidence>
<name>N2A8F1_9FIRM</name>
<keyword evidence="10" id="KW-1185">Reference proteome</keyword>
<proteinExistence type="inferred from homology"/>
<dbReference type="InterPro" id="IPR051085">
    <property type="entry name" value="MB_O-acyltransferase"/>
</dbReference>
<feature type="transmembrane region" description="Helical" evidence="8">
    <location>
        <begin position="6"/>
        <end position="22"/>
    </location>
</feature>
<dbReference type="HOGENOM" id="CLU_025255_0_1_9"/>
<organism evidence="9 10">
    <name type="scientific">Eubacterium plexicaudatum ASF492</name>
    <dbReference type="NCBI Taxonomy" id="1235802"/>
    <lineage>
        <taxon>Bacteria</taxon>
        <taxon>Bacillati</taxon>
        <taxon>Bacillota</taxon>
        <taxon>Clostridia</taxon>
        <taxon>Eubacteriales</taxon>
        <taxon>Eubacteriaceae</taxon>
        <taxon>Eubacterium</taxon>
    </lineage>
</organism>
<dbReference type="PATRIC" id="fig|1235802.3.peg.4092"/>
<evidence type="ECO:0000256" key="3">
    <source>
        <dbReference type="ARBA" id="ARBA00022475"/>
    </source>
</evidence>
<dbReference type="EMBL" id="AQFT01000118">
    <property type="protein sequence ID" value="EMZ22733.1"/>
    <property type="molecule type" value="Genomic_DNA"/>
</dbReference>
<dbReference type="PANTHER" id="PTHR13285">
    <property type="entry name" value="ACYLTRANSFERASE"/>
    <property type="match status" value="1"/>
</dbReference>
<dbReference type="PIRSF" id="PIRSF500217">
    <property type="entry name" value="AlgI"/>
    <property type="match status" value="1"/>
</dbReference>
<dbReference type="STRING" id="1235802.C823_03871"/>
<comment type="similarity">
    <text evidence="2 7">Belongs to the membrane-bound acyltransferase family.</text>
</comment>
<feature type="transmembrane region" description="Helical" evidence="8">
    <location>
        <begin position="205"/>
        <end position="224"/>
    </location>
</feature>
<dbReference type="OrthoDB" id="9805788at2"/>
<dbReference type="InterPro" id="IPR004299">
    <property type="entry name" value="MBOAT_fam"/>
</dbReference>
<evidence type="ECO:0008006" key="11">
    <source>
        <dbReference type="Google" id="ProtNLM"/>
    </source>
</evidence>
<feature type="transmembrane region" description="Helical" evidence="8">
    <location>
        <begin position="374"/>
        <end position="395"/>
    </location>
</feature>
<keyword evidence="7" id="KW-0012">Acyltransferase</keyword>
<dbReference type="PANTHER" id="PTHR13285:SF18">
    <property type="entry name" value="PROTEIN-CYSTEINE N-PALMITOYLTRANSFERASE RASP"/>
    <property type="match status" value="1"/>
</dbReference>
<dbReference type="Pfam" id="PF03062">
    <property type="entry name" value="MBOAT"/>
    <property type="match status" value="1"/>
</dbReference>
<dbReference type="GO" id="GO:0016746">
    <property type="term" value="F:acyltransferase activity"/>
    <property type="evidence" value="ECO:0007669"/>
    <property type="project" value="UniProtKB-KW"/>
</dbReference>
<dbReference type="GO" id="GO:0042121">
    <property type="term" value="P:alginic acid biosynthetic process"/>
    <property type="evidence" value="ECO:0007669"/>
    <property type="project" value="InterPro"/>
</dbReference>
<evidence type="ECO:0000256" key="7">
    <source>
        <dbReference type="PIRNR" id="PIRNR016636"/>
    </source>
</evidence>
<reference evidence="9 10" key="1">
    <citation type="journal article" date="2014" name="Genome Announc.">
        <title>Draft genome sequences of the altered schaedler flora, a defined bacterial community from gnotobiotic mice.</title>
        <authorList>
            <person name="Wannemuehler M.J."/>
            <person name="Overstreet A.M."/>
            <person name="Ward D.V."/>
            <person name="Phillips G.J."/>
        </authorList>
    </citation>
    <scope>NUCLEOTIDE SEQUENCE [LARGE SCALE GENOMIC DNA]</scope>
    <source>
        <strain evidence="9 10">ASF492</strain>
    </source>
</reference>
<dbReference type="PIRSF" id="PIRSF016636">
    <property type="entry name" value="AlgI_DltB"/>
    <property type="match status" value="1"/>
</dbReference>
<keyword evidence="5 8" id="KW-1133">Transmembrane helix</keyword>
<dbReference type="Proteomes" id="UP000012589">
    <property type="component" value="Unassembled WGS sequence"/>
</dbReference>
<accession>N2A8F1</accession>
<evidence type="ECO:0000256" key="1">
    <source>
        <dbReference type="ARBA" id="ARBA00004651"/>
    </source>
</evidence>
<feature type="transmembrane region" description="Helical" evidence="8">
    <location>
        <begin position="48"/>
        <end position="67"/>
    </location>
</feature>
<dbReference type="AlphaFoldDB" id="N2A8F1"/>
<sequence>MLFNSFRFFIFFPIVTVIYFIVPKKVRYLWLLAASYYFYMSWNAKYAVLIAFSTAVTWLSGILLGKCSEAETAVKVKKWIVAVSFFVNLSILAFFKYFDFMLGNVNAVLRNVGIGPLTRSFDLLLPVGISFYTFQALGYTIDVYRKEIEPEKNILRYALFVSFFPQLVAGPIERSKNLLIQIAQIDHIPTGQLLRYDRIASGLRIMLWGYFMKMVIADRLAIIVNTVFDAWFFYGTVELVLAAAAFSIQIYCDFAGYSTIAVGAAKVMGFSLTDNFDTPYFSGSIQEFWRRWHISLSTWFKDYLYIPLGGNRCGRLRRHWNILVTFLVSGLWHGASWHFVVWGGMHGVFQIVAAETRPYRDLLYERTHTKCTSFSFRFGQVAATFVLTTFAWIFFRARSLTQACGYIGRIFTKPDWHVLTDGSLCQLGLDRVEANVLLVSLWVLFAAGLVKYRKKETPDLFLDRQCAWFRWAAVAGMFAFIFLFGVYGPGFDAGQFIYFQF</sequence>
<keyword evidence="3 7" id="KW-1003">Cell membrane</keyword>